<dbReference type="EMBL" id="JBJKBG010000003">
    <property type="protein sequence ID" value="KAL3744351.1"/>
    <property type="molecule type" value="Genomic_DNA"/>
</dbReference>
<comment type="caution">
    <text evidence="4">The sequence shown here is derived from an EMBL/GenBank/DDBJ whole genome shotgun (WGS) entry which is preliminary data.</text>
</comment>
<feature type="region of interest" description="Disordered" evidence="1">
    <location>
        <begin position="453"/>
        <end position="486"/>
    </location>
</feature>
<dbReference type="PANTHER" id="PTHR46898">
    <property type="entry name" value="SENESCENCE-ASSOCIATED CARBOXYLESTERASE 101"/>
    <property type="match status" value="1"/>
</dbReference>
<evidence type="ECO:0000259" key="3">
    <source>
        <dbReference type="Pfam" id="PF18117"/>
    </source>
</evidence>
<dbReference type="PANTHER" id="PTHR46898:SF3">
    <property type="entry name" value="FUNGAL LIPASE-LIKE DOMAIN-CONTAINING PROTEIN"/>
    <property type="match status" value="1"/>
</dbReference>
<keyword evidence="2" id="KW-0812">Transmembrane</keyword>
<name>A0ABD3L3D2_EUCGL</name>
<dbReference type="Proteomes" id="UP001634007">
    <property type="component" value="Unassembled WGS sequence"/>
</dbReference>
<feature type="transmembrane region" description="Helical" evidence="2">
    <location>
        <begin position="492"/>
        <end position="513"/>
    </location>
</feature>
<dbReference type="Pfam" id="PF18117">
    <property type="entry name" value="EDS1_EP"/>
    <property type="match status" value="1"/>
</dbReference>
<dbReference type="AlphaFoldDB" id="A0ABD3L3D2"/>
<accession>A0ABD3L3D2</accession>
<evidence type="ECO:0000313" key="5">
    <source>
        <dbReference type="Proteomes" id="UP001634007"/>
    </source>
</evidence>
<gene>
    <name evidence="4" type="ORF">ACJRO7_013593</name>
</gene>
<keyword evidence="5" id="KW-1185">Reference proteome</keyword>
<feature type="compositionally biased region" description="Polar residues" evidence="1">
    <location>
        <begin position="456"/>
        <end position="470"/>
    </location>
</feature>
<dbReference type="InterPro" id="IPR041266">
    <property type="entry name" value="EDS1_EP"/>
</dbReference>
<protein>
    <recommendedName>
        <fullName evidence="3">EDS1 EP domain-containing protein</fullName>
    </recommendedName>
</protein>
<proteinExistence type="predicted"/>
<feature type="domain" description="EDS1 EP" evidence="3">
    <location>
        <begin position="229"/>
        <end position="425"/>
    </location>
</feature>
<keyword evidence="2" id="KW-0472">Membrane</keyword>
<sequence>MDRDIDSLLSDGLYLANLAVSSNLLQDSSTAISNLNGDNPVIINEFHCMNYNIIAFVTSPVTTGSLEEERDLVPSLNIPNFQFLCSKTNPTFHMNKAAISLFNSLRNELSRLKEKVAILYILSTVSQYLTWNSCFLRVAHTDDCFPRPFLHSSTTNSSQYKPFGSFLLCSESGGTCFEARSRSVDYKTVIGWLEQRLIHNDCSWLNGQEADSSKAGVTTQVIVVGLKPIQWYMKVCKAKGRGPGFCDSFNNARERHDNGVDKYKTILSDYWEGVVKEAEKKPQIWGTPLRYRWLFEGTNYCRIVEPLDIAEYCRRGQKDYINRGKSKHYRLEKAGLSNLKLNNVESRVTEDLCFWAHVEEAIRSCRLLESGGSSNGSKIVKLVGFEKYVVGLIEKYKVSPDIFLEKSSYVQWWREYVEILERQMMGNSHNSQLVAFMRKERYKNYAEGSPRMFQEGHSNVNPPDSSNAGLRSTEGPKISPSPSSLQSCPRCLTLSLLLFLSLCLCLCLFHFLWVTSQKDICTDVLDKAPRLRSQH</sequence>
<reference evidence="4 5" key="1">
    <citation type="submission" date="2024-11" db="EMBL/GenBank/DDBJ databases">
        <title>Chromosome-level genome assembly of Eucalyptus globulus Labill. provides insights into its genome evolution.</title>
        <authorList>
            <person name="Li X."/>
        </authorList>
    </citation>
    <scope>NUCLEOTIDE SEQUENCE [LARGE SCALE GENOMIC DNA]</scope>
    <source>
        <strain evidence="4">CL2024</strain>
        <tissue evidence="4">Fresh tender leaves</tissue>
    </source>
</reference>
<evidence type="ECO:0000256" key="1">
    <source>
        <dbReference type="SAM" id="MobiDB-lite"/>
    </source>
</evidence>
<evidence type="ECO:0000313" key="4">
    <source>
        <dbReference type="EMBL" id="KAL3744351.1"/>
    </source>
</evidence>
<evidence type="ECO:0000256" key="2">
    <source>
        <dbReference type="SAM" id="Phobius"/>
    </source>
</evidence>
<organism evidence="4 5">
    <name type="scientific">Eucalyptus globulus</name>
    <name type="common">Tasmanian blue gum</name>
    <dbReference type="NCBI Taxonomy" id="34317"/>
    <lineage>
        <taxon>Eukaryota</taxon>
        <taxon>Viridiplantae</taxon>
        <taxon>Streptophyta</taxon>
        <taxon>Embryophyta</taxon>
        <taxon>Tracheophyta</taxon>
        <taxon>Spermatophyta</taxon>
        <taxon>Magnoliopsida</taxon>
        <taxon>eudicotyledons</taxon>
        <taxon>Gunneridae</taxon>
        <taxon>Pentapetalae</taxon>
        <taxon>rosids</taxon>
        <taxon>malvids</taxon>
        <taxon>Myrtales</taxon>
        <taxon>Myrtaceae</taxon>
        <taxon>Myrtoideae</taxon>
        <taxon>Eucalypteae</taxon>
        <taxon>Eucalyptus</taxon>
    </lineage>
</organism>
<dbReference type="InterPro" id="IPR044603">
    <property type="entry name" value="SAG101-like"/>
</dbReference>
<keyword evidence="2" id="KW-1133">Transmembrane helix</keyword>